<evidence type="ECO:0000256" key="5">
    <source>
        <dbReference type="SAM" id="Phobius"/>
    </source>
</evidence>
<dbReference type="AlphaFoldDB" id="V5BUZ3"/>
<protein>
    <submittedName>
        <fullName evidence="7">Conjugal transfer protein TrbF</fullName>
    </submittedName>
</protein>
<keyword evidence="4 5" id="KW-0472">Membrane</keyword>
<keyword evidence="8" id="KW-1185">Reference proteome</keyword>
<sequence>MNVFIKKPMNSPTLQGGKLTENPYFNARRSWNDNIKSLAVERQTIILLALLALLVGLAGVGGIIYIGSQTKFVPHIIEVDKLGQPLAIGTAEGLNDANRQLVIRARLASLISDARLVTPDAQLQSDAIYRVYASITHHDPAMEKMNQWYNSSDKSTPFVRAQKESVSVQIDSALPLSDESWQVEWTETTRDRQGFETKPPEKWRALVTVYLVAPIPETTEEQLFKNPLGIYVKDFSWSKQLGGQP</sequence>
<evidence type="ECO:0000259" key="6">
    <source>
        <dbReference type="Pfam" id="PF04335"/>
    </source>
</evidence>
<dbReference type="STRING" id="1116472.MGMO_93c00470"/>
<proteinExistence type="predicted"/>
<feature type="domain" description="Bacterial virulence protein VirB8" evidence="6">
    <location>
        <begin position="27"/>
        <end position="239"/>
    </location>
</feature>
<comment type="subcellular location">
    <subcellularLocation>
        <location evidence="1">Membrane</location>
        <topology evidence="1">Single-pass membrane protein</topology>
    </subcellularLocation>
</comment>
<keyword evidence="3 5" id="KW-1133">Transmembrane helix</keyword>
<evidence type="ECO:0000256" key="4">
    <source>
        <dbReference type="ARBA" id="ARBA00023136"/>
    </source>
</evidence>
<dbReference type="InterPro" id="IPR035658">
    <property type="entry name" value="TrbF"/>
</dbReference>
<evidence type="ECO:0000256" key="1">
    <source>
        <dbReference type="ARBA" id="ARBA00004167"/>
    </source>
</evidence>
<name>V5BUZ3_9GAMM</name>
<comment type="caution">
    <text evidence="7">The sequence shown here is derived from an EMBL/GenBank/DDBJ whole genome shotgun (WGS) entry which is preliminary data.</text>
</comment>
<dbReference type="RefSeq" id="WP_023495298.1">
    <property type="nucleotide sequence ID" value="NZ_AYLO01000089.1"/>
</dbReference>
<dbReference type="OrthoDB" id="9778195at2"/>
<evidence type="ECO:0000256" key="2">
    <source>
        <dbReference type="ARBA" id="ARBA00022692"/>
    </source>
</evidence>
<dbReference type="GO" id="GO:0016020">
    <property type="term" value="C:membrane"/>
    <property type="evidence" value="ECO:0007669"/>
    <property type="project" value="UniProtKB-SubCell"/>
</dbReference>
<accession>V5BUZ3</accession>
<organism evidence="7 8">
    <name type="scientific">Methyloglobulus morosus KoM1</name>
    <dbReference type="NCBI Taxonomy" id="1116472"/>
    <lineage>
        <taxon>Bacteria</taxon>
        <taxon>Pseudomonadati</taxon>
        <taxon>Pseudomonadota</taxon>
        <taxon>Gammaproteobacteria</taxon>
        <taxon>Methylococcales</taxon>
        <taxon>Methylococcaceae</taxon>
        <taxon>Methyloglobulus</taxon>
    </lineage>
</organism>
<dbReference type="Pfam" id="PF04335">
    <property type="entry name" value="VirB8"/>
    <property type="match status" value="1"/>
</dbReference>
<dbReference type="InterPro" id="IPR007430">
    <property type="entry name" value="VirB8"/>
</dbReference>
<dbReference type="SUPFAM" id="SSF54427">
    <property type="entry name" value="NTF2-like"/>
    <property type="match status" value="1"/>
</dbReference>
<evidence type="ECO:0000313" key="7">
    <source>
        <dbReference type="EMBL" id="ESS71689.1"/>
    </source>
</evidence>
<dbReference type="InterPro" id="IPR032710">
    <property type="entry name" value="NTF2-like_dom_sf"/>
</dbReference>
<keyword evidence="2 5" id="KW-0812">Transmembrane</keyword>
<reference evidence="7 8" key="1">
    <citation type="journal article" date="2013" name="Genome Announc.">
        <title>Draft Genome Sequence of the Methanotrophic Gammaproteobacterium Methyloglobulus morosus DSM 22980 Strain KoM1.</title>
        <authorList>
            <person name="Poehlein A."/>
            <person name="Deutzmann J.S."/>
            <person name="Daniel R."/>
            <person name="Simeonova D.D."/>
        </authorList>
    </citation>
    <scope>NUCLEOTIDE SEQUENCE [LARGE SCALE GENOMIC DNA]</scope>
    <source>
        <strain evidence="7 8">KoM1</strain>
    </source>
</reference>
<dbReference type="Proteomes" id="UP000017842">
    <property type="component" value="Unassembled WGS sequence"/>
</dbReference>
<dbReference type="PATRIC" id="fig|1116472.3.peg.2589"/>
<dbReference type="Gene3D" id="3.10.450.230">
    <property type="entry name" value="VirB8 protein"/>
    <property type="match status" value="1"/>
</dbReference>
<dbReference type="EMBL" id="AYLO01000089">
    <property type="protein sequence ID" value="ESS71689.1"/>
    <property type="molecule type" value="Genomic_DNA"/>
</dbReference>
<dbReference type="eggNOG" id="COG3701">
    <property type="taxonomic scope" value="Bacteria"/>
</dbReference>
<dbReference type="CDD" id="cd16425">
    <property type="entry name" value="TrbF"/>
    <property type="match status" value="1"/>
</dbReference>
<feature type="transmembrane region" description="Helical" evidence="5">
    <location>
        <begin position="45"/>
        <end position="67"/>
    </location>
</feature>
<evidence type="ECO:0000313" key="8">
    <source>
        <dbReference type="Proteomes" id="UP000017842"/>
    </source>
</evidence>
<evidence type="ECO:0000256" key="3">
    <source>
        <dbReference type="ARBA" id="ARBA00022989"/>
    </source>
</evidence>
<gene>
    <name evidence="7" type="primary">trbF</name>
    <name evidence="7" type="ORF">MGMO_93c00470</name>
</gene>